<dbReference type="GO" id="GO:0006397">
    <property type="term" value="P:mRNA processing"/>
    <property type="evidence" value="ECO:0007669"/>
    <property type="project" value="UniProtKB-KW"/>
</dbReference>
<dbReference type="STRING" id="1071378.G0WCZ9"/>
<accession>G0WCZ9</accession>
<dbReference type="Proteomes" id="UP000000689">
    <property type="component" value="Chromosome 6"/>
</dbReference>
<dbReference type="eggNOG" id="ENOG502QVPI">
    <property type="taxonomic scope" value="Eukaryota"/>
</dbReference>
<organism evidence="3 4">
    <name type="scientific">Naumovozyma dairenensis (strain ATCC 10597 / BCRC 20456 / CBS 421 / NBRC 0211 / NRRL Y-12639)</name>
    <name type="common">Saccharomyces dairenensis</name>
    <dbReference type="NCBI Taxonomy" id="1071378"/>
    <lineage>
        <taxon>Eukaryota</taxon>
        <taxon>Fungi</taxon>
        <taxon>Dikarya</taxon>
        <taxon>Ascomycota</taxon>
        <taxon>Saccharomycotina</taxon>
        <taxon>Saccharomycetes</taxon>
        <taxon>Saccharomycetales</taxon>
        <taxon>Saccharomycetaceae</taxon>
        <taxon>Naumovozyma</taxon>
    </lineage>
</organism>
<reference evidence="3 4" key="1">
    <citation type="journal article" date="2011" name="Proc. Natl. Acad. Sci. U.S.A.">
        <title>Evolutionary erosion of yeast sex chromosomes by mating-type switching accidents.</title>
        <authorList>
            <person name="Gordon J.L."/>
            <person name="Armisen D."/>
            <person name="Proux-Wera E."/>
            <person name="Oheigeartaigh S.S."/>
            <person name="Byrne K.P."/>
            <person name="Wolfe K.H."/>
        </authorList>
    </citation>
    <scope>NUCLEOTIDE SEQUENCE [LARGE SCALE GENOMIC DNA]</scope>
    <source>
        <strain evidence="4">ATCC 10597 / BCRC 20456 / CBS 421 / NBRC 0211 / NRRL Y-12639</strain>
    </source>
</reference>
<dbReference type="GO" id="GO:0008380">
    <property type="term" value="P:RNA splicing"/>
    <property type="evidence" value="ECO:0007669"/>
    <property type="project" value="UniProtKB-KW"/>
</dbReference>
<dbReference type="RefSeq" id="XP_003670903.1">
    <property type="nucleotide sequence ID" value="XM_003670855.1"/>
</dbReference>
<gene>
    <name evidence="3" type="primary">NDAI0F03420</name>
    <name evidence="3" type="ordered locus">NDAI_0F03420</name>
</gene>
<dbReference type="AlphaFoldDB" id="G0WCZ9"/>
<dbReference type="InterPro" id="IPR051150">
    <property type="entry name" value="SWT21/TCAB1_mRNA_Telomere"/>
</dbReference>
<sequence length="473" mass="54216">MGLKTKNGIEILGNTGTTFQEKDLRKNWAKEDDEWAKLVSKVPNYNFPILGRSMYETDDVDDKLLRDNICQDLRWSYDGTSLVSVNNDYGIRQYLIPEDNEEGKEDENFASIKKGIPVMVPFTRFFKNQSIVSSEVHPLYSLFDNADNTSNGFNNCILLGLRNMPIQLYGLTNTEGEDSNDKVSSIMNYNVMNEENEKYEVPYAMKIGRNSLSTFLVGFEKNKVGLYSFDRKESISIFRTRTSTELRTRKSIISCFSDSLPLGRNMQFAGSYKNEIFSIDRRQNYLIPLYKGSSSSREGAVQLFNSNNGNYLFVLKRNSATIEILDCRFGYKRINELQIPFKLDNQKFRVQLTEDQGLYMGTNRNSIINWSKDLIEFGGITRARDRDNSGEQLEPEHEWALPSFREPSVNVAEQEEDVSLEETRVNIICTNPKDESHFAYSYCVNKQRDGGPTSTRMANLGIALGSLRNARCF</sequence>
<dbReference type="HOGENOM" id="CLU_662333_0_0_1"/>
<evidence type="ECO:0000256" key="2">
    <source>
        <dbReference type="ARBA" id="ARBA00023187"/>
    </source>
</evidence>
<dbReference type="EMBL" id="HE580272">
    <property type="protein sequence ID" value="CCD25660.1"/>
    <property type="molecule type" value="Genomic_DNA"/>
</dbReference>
<keyword evidence="2" id="KW-0508">mRNA splicing</keyword>
<dbReference type="GeneID" id="11496998"/>
<dbReference type="OrthoDB" id="239865at2759"/>
<evidence type="ECO:0000313" key="3">
    <source>
        <dbReference type="EMBL" id="CCD25660.1"/>
    </source>
</evidence>
<keyword evidence="4" id="KW-1185">Reference proteome</keyword>
<dbReference type="PANTHER" id="PTHR13211">
    <property type="entry name" value="TELOMERASE CAJAL BODY PROTEIN 1"/>
    <property type="match status" value="1"/>
</dbReference>
<protein>
    <recommendedName>
        <fullName evidence="5">Protein SWT21</fullName>
    </recommendedName>
</protein>
<dbReference type="SUPFAM" id="SSF50978">
    <property type="entry name" value="WD40 repeat-like"/>
    <property type="match status" value="1"/>
</dbReference>
<evidence type="ECO:0000313" key="4">
    <source>
        <dbReference type="Proteomes" id="UP000000689"/>
    </source>
</evidence>
<proteinExistence type="predicted"/>
<keyword evidence="1" id="KW-0507">mRNA processing</keyword>
<evidence type="ECO:0008006" key="5">
    <source>
        <dbReference type="Google" id="ProtNLM"/>
    </source>
</evidence>
<dbReference type="KEGG" id="ndi:NDAI_0F03420"/>
<evidence type="ECO:0000256" key="1">
    <source>
        <dbReference type="ARBA" id="ARBA00022664"/>
    </source>
</evidence>
<name>G0WCZ9_NAUDC</name>
<dbReference type="PANTHER" id="PTHR13211:SF0">
    <property type="entry name" value="TELOMERASE CAJAL BODY PROTEIN 1"/>
    <property type="match status" value="1"/>
</dbReference>
<dbReference type="OMA" id="VICQDIF"/>
<dbReference type="InterPro" id="IPR036322">
    <property type="entry name" value="WD40_repeat_dom_sf"/>
</dbReference>